<sequence>MKVVPLPLAVLTLFISGPVWTSPFSSNYESENEVASRDASQSGPYGLRNSRCKEELVEVSIKSKNFRFRGVDQYYSNQSYVTGQILEYTLAPKNWTDKHMDMSDTFENVKTYKINTYYCEPIKGAKEGSSLISMLHGIGFDSSYWDYNYKLDYSFVRQAASYGYSTLRIDRLGCGKSDTPKNGFDEAQAATEVAIYTEILKKAKQTTKFGGKKHERITGIGHSYGSIQTQSVSSRNPELLDGVILTGYTTDTSNLVGYLQTTAYSIAKDTLPHLASKPSTWLATGSEASDIINFFYPNAYDQASFDLARSTEQAVTLGSLFTIGTVSGTAKDFKGPVQVVTGAKDFIFCSSNCWNGDGSNKLEGVKDLYPAAKSFDTLVPEAVGHGVTAHRAQPEISRMMLEFIMEKGL</sequence>
<name>A0ACD0P5L2_9BASI</name>
<gene>
    <name evidence="1" type="ORF">IE53DRAFT_174586</name>
</gene>
<protein>
    <submittedName>
        <fullName evidence="1">Alpha/beta-hydrolase</fullName>
    </submittedName>
</protein>
<dbReference type="EMBL" id="KZ819727">
    <property type="protein sequence ID" value="PWN53405.1"/>
    <property type="molecule type" value="Genomic_DNA"/>
</dbReference>
<accession>A0ACD0P5L2</accession>
<organism evidence="1 2">
    <name type="scientific">Violaceomyces palustris</name>
    <dbReference type="NCBI Taxonomy" id="1673888"/>
    <lineage>
        <taxon>Eukaryota</taxon>
        <taxon>Fungi</taxon>
        <taxon>Dikarya</taxon>
        <taxon>Basidiomycota</taxon>
        <taxon>Ustilaginomycotina</taxon>
        <taxon>Ustilaginomycetes</taxon>
        <taxon>Violaceomycetales</taxon>
        <taxon>Violaceomycetaceae</taxon>
        <taxon>Violaceomyces</taxon>
    </lineage>
</organism>
<keyword evidence="2" id="KW-1185">Reference proteome</keyword>
<proteinExistence type="predicted"/>
<evidence type="ECO:0000313" key="2">
    <source>
        <dbReference type="Proteomes" id="UP000245626"/>
    </source>
</evidence>
<dbReference type="Proteomes" id="UP000245626">
    <property type="component" value="Unassembled WGS sequence"/>
</dbReference>
<reference evidence="1 2" key="1">
    <citation type="journal article" date="2018" name="Mol. Biol. Evol.">
        <title>Broad Genomic Sampling Reveals a Smut Pathogenic Ancestry of the Fungal Clade Ustilaginomycotina.</title>
        <authorList>
            <person name="Kijpornyongpan T."/>
            <person name="Mondo S.J."/>
            <person name="Barry K."/>
            <person name="Sandor L."/>
            <person name="Lee J."/>
            <person name="Lipzen A."/>
            <person name="Pangilinan J."/>
            <person name="LaButti K."/>
            <person name="Hainaut M."/>
            <person name="Henrissat B."/>
            <person name="Grigoriev I.V."/>
            <person name="Spatafora J.W."/>
            <person name="Aime M.C."/>
        </authorList>
    </citation>
    <scope>NUCLEOTIDE SEQUENCE [LARGE SCALE GENOMIC DNA]</scope>
    <source>
        <strain evidence="1 2">SA 807</strain>
    </source>
</reference>
<evidence type="ECO:0000313" key="1">
    <source>
        <dbReference type="EMBL" id="PWN53405.1"/>
    </source>
</evidence>